<gene>
    <name evidence="3" type="ORF">LSCM1_02416</name>
</gene>
<dbReference type="InterPro" id="IPR018253">
    <property type="entry name" value="DnaJ_domain_CS"/>
</dbReference>
<dbReference type="InterPro" id="IPR036869">
    <property type="entry name" value="J_dom_sf"/>
</dbReference>
<dbReference type="EMBL" id="JAFEUZ010000034">
    <property type="protein sequence ID" value="KAG5468436.1"/>
    <property type="molecule type" value="Genomic_DNA"/>
</dbReference>
<reference evidence="3 4" key="1">
    <citation type="submission" date="2021-03" db="EMBL/GenBank/DDBJ databases">
        <title>Leishmania (Mundinia) martiniquensis Genome sequencing and assembly.</title>
        <authorList>
            <person name="Almutairi H."/>
            <person name="Gatherer D."/>
        </authorList>
    </citation>
    <scope>NUCLEOTIDE SEQUENCE [LARGE SCALE GENOMIC DNA]</scope>
    <source>
        <strain evidence="3">LSCM1</strain>
    </source>
</reference>
<dbReference type="GeneID" id="92512511"/>
<dbReference type="Pfam" id="PF00226">
    <property type="entry name" value="DnaJ"/>
    <property type="match status" value="1"/>
</dbReference>
<comment type="caution">
    <text evidence="3">The sequence shown here is derived from an EMBL/GenBank/DDBJ whole genome shotgun (WGS) entry which is preliminary data.</text>
</comment>
<protein>
    <recommendedName>
        <fullName evidence="2">J domain-containing protein</fullName>
    </recommendedName>
</protein>
<feature type="domain" description="J" evidence="2">
    <location>
        <begin position="618"/>
        <end position="688"/>
    </location>
</feature>
<dbReference type="FunFam" id="1.10.287.110:FF:000190">
    <property type="entry name" value="DnaJ domain containing protein, putative"/>
    <property type="match status" value="1"/>
</dbReference>
<evidence type="ECO:0000313" key="4">
    <source>
        <dbReference type="Proteomes" id="UP000673552"/>
    </source>
</evidence>
<dbReference type="PANTHER" id="PTHR24074">
    <property type="entry name" value="CO-CHAPERONE PROTEIN DJLA"/>
    <property type="match status" value="1"/>
</dbReference>
<evidence type="ECO:0000256" key="1">
    <source>
        <dbReference type="SAM" id="MobiDB-lite"/>
    </source>
</evidence>
<sequence>MHRSTRDASRPVPVRSSALAGMPAAVSLAPTRCVSQTYRRFTSAEVKLPVLQTPATIQCGSDAKRSPHMLASSAALEDARCMTRKSRVAHLTATEERPCPLSSLQPIKSPGQRLASSKSSTSDDSTLGALQRAAGQDEAGSRLSYTSAVESLHARQEYVDVYFLVSSLLSVGDDATKVEVEGEKRRFYLLSYRCLCSYALLRFKECCEDGIAVVSLHRHLQGGSGSSPLSTSEEALHSRVLHALLGALVMRELYKDARELLERLPGLRDGEGVLLPEDPSGTPFLLSAAQHSVIPSLASFRQCVSARRWGDAARILDSSAVARSWIQATPLCAMLAFVRLEQDDPKAARGLLLPYLASLPEPPLWEALSAGPVEHAQLWGNFISHYVFSMTLLAKASFMCGSAYLNISAAVLQRVLKLSPLYAPARLFAEFVLSYEAQQKRVDGAMLASDYPLVLSVTAAMLRMPEVTRLVHAELHLARAQAQWMQRQLLEVVKEASCCVQCDPECALAFRLRADAFQMMSKDAEAAADRAAATHLHARVDAIFDELRAQRSRYEAAQMKANAKRHSIPVFASLRCASARLRSSPREDFGGGRGKSSRSDPTGPRRTDGDLLAESLRTHYDVLGVSSDASVTEIRKRYRRLTLQCHPDRLVGATESERRAALEAFQVLGNAYSVLSDVQLRAAYDDALRRFF</sequence>
<dbReference type="PROSITE" id="PS50076">
    <property type="entry name" value="DNAJ_2"/>
    <property type="match status" value="1"/>
</dbReference>
<dbReference type="SUPFAM" id="SSF46565">
    <property type="entry name" value="Chaperone J-domain"/>
    <property type="match status" value="1"/>
</dbReference>
<dbReference type="CDD" id="cd06257">
    <property type="entry name" value="DnaJ"/>
    <property type="match status" value="1"/>
</dbReference>
<dbReference type="InterPro" id="IPR050817">
    <property type="entry name" value="DjlA_DnaK_co-chaperone"/>
</dbReference>
<evidence type="ECO:0000259" key="2">
    <source>
        <dbReference type="PROSITE" id="PS50076"/>
    </source>
</evidence>
<evidence type="ECO:0000313" key="3">
    <source>
        <dbReference type="EMBL" id="KAG5468436.1"/>
    </source>
</evidence>
<accession>A0A836G5J9</accession>
<dbReference type="Proteomes" id="UP000673552">
    <property type="component" value="Chromosome 34"/>
</dbReference>
<keyword evidence="4" id="KW-1185">Reference proteome</keyword>
<dbReference type="Gene3D" id="1.25.40.10">
    <property type="entry name" value="Tetratricopeptide repeat domain"/>
    <property type="match status" value="1"/>
</dbReference>
<organism evidence="3 4">
    <name type="scientific">Leishmania martiniquensis</name>
    <dbReference type="NCBI Taxonomy" id="1580590"/>
    <lineage>
        <taxon>Eukaryota</taxon>
        <taxon>Discoba</taxon>
        <taxon>Euglenozoa</taxon>
        <taxon>Kinetoplastea</taxon>
        <taxon>Metakinetoplastina</taxon>
        <taxon>Trypanosomatida</taxon>
        <taxon>Trypanosomatidae</taxon>
        <taxon>Leishmaniinae</taxon>
        <taxon>Leishmania</taxon>
    </lineage>
</organism>
<dbReference type="SUPFAM" id="SSF48452">
    <property type="entry name" value="TPR-like"/>
    <property type="match status" value="1"/>
</dbReference>
<dbReference type="KEGG" id="lmat:92512511"/>
<dbReference type="PROSITE" id="PS00636">
    <property type="entry name" value="DNAJ_1"/>
    <property type="match status" value="1"/>
</dbReference>
<dbReference type="PRINTS" id="PR00625">
    <property type="entry name" value="JDOMAIN"/>
</dbReference>
<dbReference type="RefSeq" id="XP_067175374.1">
    <property type="nucleotide sequence ID" value="XM_067319999.1"/>
</dbReference>
<proteinExistence type="predicted"/>
<dbReference type="SMART" id="SM00271">
    <property type="entry name" value="DnaJ"/>
    <property type="match status" value="1"/>
</dbReference>
<dbReference type="Gene3D" id="1.10.287.110">
    <property type="entry name" value="DnaJ domain"/>
    <property type="match status" value="1"/>
</dbReference>
<dbReference type="InterPro" id="IPR001623">
    <property type="entry name" value="DnaJ_domain"/>
</dbReference>
<dbReference type="AlphaFoldDB" id="A0A836G5J9"/>
<feature type="compositionally biased region" description="Low complexity" evidence="1">
    <location>
        <begin position="116"/>
        <end position="126"/>
    </location>
</feature>
<feature type="region of interest" description="Disordered" evidence="1">
    <location>
        <begin position="583"/>
        <end position="609"/>
    </location>
</feature>
<feature type="region of interest" description="Disordered" evidence="1">
    <location>
        <begin position="92"/>
        <end position="135"/>
    </location>
</feature>
<dbReference type="InterPro" id="IPR011990">
    <property type="entry name" value="TPR-like_helical_dom_sf"/>
</dbReference>
<dbReference type="OrthoDB" id="10250354at2759"/>
<name>A0A836G5J9_9TRYP</name>